<evidence type="ECO:0000256" key="2">
    <source>
        <dbReference type="ARBA" id="ARBA00004141"/>
    </source>
</evidence>
<evidence type="ECO:0000256" key="12">
    <source>
        <dbReference type="ARBA" id="ARBA00053762"/>
    </source>
</evidence>
<evidence type="ECO:0000313" key="16">
    <source>
        <dbReference type="Proteomes" id="UP001054889"/>
    </source>
</evidence>
<evidence type="ECO:0000256" key="6">
    <source>
        <dbReference type="ARBA" id="ARBA00022723"/>
    </source>
</evidence>
<reference evidence="15" key="2">
    <citation type="submission" date="2021-12" db="EMBL/GenBank/DDBJ databases">
        <title>Resequencing data analysis of finger millet.</title>
        <authorList>
            <person name="Hatakeyama M."/>
            <person name="Aluri S."/>
            <person name="Balachadran M.T."/>
            <person name="Sivarajan S.R."/>
            <person name="Poveda L."/>
            <person name="Shimizu-Inatsugi R."/>
            <person name="Schlapbach R."/>
            <person name="Sreeman S.M."/>
            <person name="Shimizu K.K."/>
        </authorList>
    </citation>
    <scope>NUCLEOTIDE SEQUENCE</scope>
</reference>
<dbReference type="GO" id="GO:0004518">
    <property type="term" value="F:nuclease activity"/>
    <property type="evidence" value="ECO:0007669"/>
    <property type="project" value="InterPro"/>
</dbReference>
<keyword evidence="9" id="KW-0560">Oxidoreductase</keyword>
<dbReference type="SMART" id="SM00485">
    <property type="entry name" value="XPGN"/>
    <property type="match status" value="1"/>
</dbReference>
<keyword evidence="3" id="KW-0813">Transport</keyword>
<evidence type="ECO:0000259" key="14">
    <source>
        <dbReference type="PROSITE" id="PS50939"/>
    </source>
</evidence>
<gene>
    <name evidence="15" type="primary">gb29100</name>
    <name evidence="15" type="ORF">PR202_gb29100</name>
</gene>
<evidence type="ECO:0000256" key="7">
    <source>
        <dbReference type="ARBA" id="ARBA00022982"/>
    </source>
</evidence>
<organism evidence="15 16">
    <name type="scientific">Eleusine coracana subsp. coracana</name>
    <dbReference type="NCBI Taxonomy" id="191504"/>
    <lineage>
        <taxon>Eukaryota</taxon>
        <taxon>Viridiplantae</taxon>
        <taxon>Streptophyta</taxon>
        <taxon>Embryophyta</taxon>
        <taxon>Tracheophyta</taxon>
        <taxon>Spermatophyta</taxon>
        <taxon>Magnoliopsida</taxon>
        <taxon>Liliopsida</taxon>
        <taxon>Poales</taxon>
        <taxon>Poaceae</taxon>
        <taxon>PACMAD clade</taxon>
        <taxon>Chloridoideae</taxon>
        <taxon>Cynodonteae</taxon>
        <taxon>Eleusininae</taxon>
        <taxon>Eleusine</taxon>
    </lineage>
</organism>
<dbReference type="SMART" id="SM00665">
    <property type="entry name" value="B561"/>
    <property type="match status" value="1"/>
</dbReference>
<dbReference type="InterPro" id="IPR043205">
    <property type="entry name" value="CYB561/CYBRD1-like"/>
</dbReference>
<keyword evidence="6" id="KW-0479">Metal-binding</keyword>
<reference evidence="15" key="1">
    <citation type="journal article" date="2018" name="DNA Res.">
        <title>Multiple hybrid de novo genome assembly of finger millet, an orphan allotetraploid crop.</title>
        <authorList>
            <person name="Hatakeyama M."/>
            <person name="Aluri S."/>
            <person name="Balachadran M.T."/>
            <person name="Sivarajan S.R."/>
            <person name="Patrignani A."/>
            <person name="Gruter S."/>
            <person name="Poveda L."/>
            <person name="Shimizu-Inatsugi R."/>
            <person name="Baeten J."/>
            <person name="Francoijs K.J."/>
            <person name="Nataraja K.N."/>
            <person name="Reddy Y.A.N."/>
            <person name="Phadnis S."/>
            <person name="Ravikumar R.L."/>
            <person name="Schlapbach R."/>
            <person name="Sreeman S.M."/>
            <person name="Shimizu K.K."/>
        </authorList>
    </citation>
    <scope>NUCLEOTIDE SEQUENCE</scope>
</reference>
<feature type="transmembrane region" description="Helical" evidence="13">
    <location>
        <begin position="154"/>
        <end position="177"/>
    </location>
</feature>
<protein>
    <recommendedName>
        <fullName evidence="14">Cytochrome b561 domain-containing protein</fullName>
    </recommendedName>
</protein>
<keyword evidence="11 13" id="KW-0472">Membrane</keyword>
<name>A0AAV5G0H0_ELECO</name>
<dbReference type="EMBL" id="BQKI01000098">
    <property type="protein sequence ID" value="GJN39946.1"/>
    <property type="molecule type" value="Genomic_DNA"/>
</dbReference>
<keyword evidence="7" id="KW-0249">Electron transport</keyword>
<dbReference type="Gene3D" id="3.40.50.1010">
    <property type="entry name" value="5'-nuclease"/>
    <property type="match status" value="1"/>
</dbReference>
<keyword evidence="8 13" id="KW-1133">Transmembrane helix</keyword>
<dbReference type="InterPro" id="IPR029060">
    <property type="entry name" value="PIN-like_dom_sf"/>
</dbReference>
<evidence type="ECO:0000313" key="15">
    <source>
        <dbReference type="EMBL" id="GJN39946.1"/>
    </source>
</evidence>
<dbReference type="PANTHER" id="PTHR10106">
    <property type="entry name" value="CYTOCHROME B561-RELATED"/>
    <property type="match status" value="1"/>
</dbReference>
<keyword evidence="4" id="KW-0349">Heme</keyword>
<dbReference type="Gene3D" id="1.20.120.1770">
    <property type="match status" value="1"/>
</dbReference>
<evidence type="ECO:0000256" key="8">
    <source>
        <dbReference type="ARBA" id="ARBA00022989"/>
    </source>
</evidence>
<dbReference type="CDD" id="cd08766">
    <property type="entry name" value="Cyt_b561_ACYB-1_like"/>
    <property type="match status" value="1"/>
</dbReference>
<keyword evidence="10" id="KW-0408">Iron</keyword>
<dbReference type="AlphaFoldDB" id="A0AAV5G0H0"/>
<keyword evidence="5 13" id="KW-0812">Transmembrane</keyword>
<dbReference type="Pfam" id="PF03188">
    <property type="entry name" value="Cytochrom_B561"/>
    <property type="match status" value="1"/>
</dbReference>
<dbReference type="GO" id="GO:0046872">
    <property type="term" value="F:metal ion binding"/>
    <property type="evidence" value="ECO:0007669"/>
    <property type="project" value="UniProtKB-KW"/>
</dbReference>
<dbReference type="GO" id="GO:0016020">
    <property type="term" value="C:membrane"/>
    <property type="evidence" value="ECO:0007669"/>
    <property type="project" value="UniProtKB-SubCell"/>
</dbReference>
<evidence type="ECO:0000256" key="5">
    <source>
        <dbReference type="ARBA" id="ARBA00022692"/>
    </source>
</evidence>
<feature type="transmembrane region" description="Helical" evidence="13">
    <location>
        <begin position="197"/>
        <end position="221"/>
    </location>
</feature>
<evidence type="ECO:0000256" key="3">
    <source>
        <dbReference type="ARBA" id="ARBA00022448"/>
    </source>
</evidence>
<sequence length="401" mass="44417">MKGSTIMDGRSVVVHVLAIVAVVLVLVWCVHFRGGLALQSSNNKALIFNVHPVLMITGPIVLAGEAILCYRSLPMSRDARKKAHLSLHAAGLAVGVLGVYAVFKFHVESGIPNLYSLHSWLGIATISLYALQWLAGFLAFFFPGAPPATRRAAVPWHALLGILVFVLAIATAQLGFLEKLTFLQAPPLRLPKYGPEALLVNFTAVVVLLLGVAVVLATVTVDSTRRLLVWKWNRGRKETRIIIIRNPVPLEGSPSLPTVSCVVSVADERRSPAAMGVKNLWDILDSCKQKLPLQHLQNKKVCVDLSCWLVQLCSANRSPAFLKDKVYLKNLFHRIRALLALNCSLIFVTEREREPKAFFFVYSQMAQYLQSNWLPTGVAWDQLPRSVAVAWLLERRPTRSP</sequence>
<dbReference type="PANTHER" id="PTHR10106:SF10">
    <property type="entry name" value="OS08G0101700 PROTEIN"/>
    <property type="match status" value="1"/>
</dbReference>
<keyword evidence="16" id="KW-1185">Reference proteome</keyword>
<feature type="transmembrane region" description="Helical" evidence="13">
    <location>
        <begin position="85"/>
        <end position="107"/>
    </location>
</feature>
<dbReference type="InterPro" id="IPR006085">
    <property type="entry name" value="XPG_DNA_repair_N"/>
</dbReference>
<dbReference type="PROSITE" id="PS50939">
    <property type="entry name" value="CYTOCHROME_B561"/>
    <property type="match status" value="1"/>
</dbReference>
<dbReference type="FunFam" id="1.20.120.1770:FF:000001">
    <property type="entry name" value="Cytochrome b reductase 1"/>
    <property type="match status" value="1"/>
</dbReference>
<feature type="transmembrane region" description="Helical" evidence="13">
    <location>
        <begin position="12"/>
        <end position="33"/>
    </location>
</feature>
<dbReference type="Pfam" id="PF00752">
    <property type="entry name" value="XPG_N"/>
    <property type="match status" value="1"/>
</dbReference>
<comment type="subcellular location">
    <subcellularLocation>
        <location evidence="2">Membrane</location>
        <topology evidence="2">Multi-pass membrane protein</topology>
    </subcellularLocation>
</comment>
<comment type="cofactor">
    <cofactor evidence="1">
        <name>heme b</name>
        <dbReference type="ChEBI" id="CHEBI:60344"/>
    </cofactor>
</comment>
<evidence type="ECO:0000256" key="11">
    <source>
        <dbReference type="ARBA" id="ARBA00023136"/>
    </source>
</evidence>
<evidence type="ECO:0000256" key="10">
    <source>
        <dbReference type="ARBA" id="ARBA00023004"/>
    </source>
</evidence>
<comment type="caution">
    <text evidence="15">The sequence shown here is derived from an EMBL/GenBank/DDBJ whole genome shotgun (WGS) entry which is preliminary data.</text>
</comment>
<dbReference type="Proteomes" id="UP001054889">
    <property type="component" value="Unassembled WGS sequence"/>
</dbReference>
<proteinExistence type="predicted"/>
<evidence type="ECO:0000256" key="9">
    <source>
        <dbReference type="ARBA" id="ARBA00023002"/>
    </source>
</evidence>
<dbReference type="SUPFAM" id="SSF88723">
    <property type="entry name" value="PIN domain-like"/>
    <property type="match status" value="1"/>
</dbReference>
<dbReference type="GO" id="GO:0016491">
    <property type="term" value="F:oxidoreductase activity"/>
    <property type="evidence" value="ECO:0007669"/>
    <property type="project" value="UniProtKB-KW"/>
</dbReference>
<comment type="function">
    <text evidence="12">Two-heme-containing cytochrome. Catalyzes ascorbate-dependent trans-membrane electron transfer by utilizing a concerted H(+)/e(-) transfer mechanism.</text>
</comment>
<dbReference type="InterPro" id="IPR006593">
    <property type="entry name" value="Cyt_b561/ferric_Rdtase_TM"/>
</dbReference>
<evidence type="ECO:0000256" key="4">
    <source>
        <dbReference type="ARBA" id="ARBA00022617"/>
    </source>
</evidence>
<feature type="domain" description="Cytochrome b561" evidence="14">
    <location>
        <begin position="13"/>
        <end position="219"/>
    </location>
</feature>
<feature type="transmembrane region" description="Helical" evidence="13">
    <location>
        <begin position="119"/>
        <end position="142"/>
    </location>
</feature>
<evidence type="ECO:0000256" key="13">
    <source>
        <dbReference type="SAM" id="Phobius"/>
    </source>
</evidence>
<accession>A0AAV5G0H0</accession>
<feature type="transmembrane region" description="Helical" evidence="13">
    <location>
        <begin position="53"/>
        <end position="73"/>
    </location>
</feature>
<evidence type="ECO:0000256" key="1">
    <source>
        <dbReference type="ARBA" id="ARBA00001970"/>
    </source>
</evidence>